<organism evidence="2 3">
    <name type="scientific">Lutimaribacter saemankumensis</name>
    <dbReference type="NCBI Taxonomy" id="490829"/>
    <lineage>
        <taxon>Bacteria</taxon>
        <taxon>Pseudomonadati</taxon>
        <taxon>Pseudomonadota</taxon>
        <taxon>Alphaproteobacteria</taxon>
        <taxon>Rhodobacterales</taxon>
        <taxon>Roseobacteraceae</taxon>
        <taxon>Lutimaribacter</taxon>
    </lineage>
</organism>
<name>A0A1G8LIF8_9RHOB</name>
<dbReference type="EMBL" id="FNEB01000003">
    <property type="protein sequence ID" value="SDI55443.1"/>
    <property type="molecule type" value="Genomic_DNA"/>
</dbReference>
<evidence type="ECO:0000256" key="1">
    <source>
        <dbReference type="SAM" id="Phobius"/>
    </source>
</evidence>
<dbReference type="Proteomes" id="UP000199340">
    <property type="component" value="Unassembled WGS sequence"/>
</dbReference>
<keyword evidence="1" id="KW-1133">Transmembrane helix</keyword>
<evidence type="ECO:0000313" key="2">
    <source>
        <dbReference type="EMBL" id="SDI55443.1"/>
    </source>
</evidence>
<reference evidence="2 3" key="1">
    <citation type="submission" date="2016-10" db="EMBL/GenBank/DDBJ databases">
        <authorList>
            <person name="de Groot N.N."/>
        </authorList>
    </citation>
    <scope>NUCLEOTIDE SEQUENCE [LARGE SCALE GENOMIC DNA]</scope>
    <source>
        <strain evidence="2 3">DSM 28010</strain>
    </source>
</reference>
<dbReference type="AlphaFoldDB" id="A0A1G8LIF8"/>
<dbReference type="STRING" id="490829.SAMN05421850_103321"/>
<feature type="transmembrane region" description="Helical" evidence="1">
    <location>
        <begin position="28"/>
        <end position="44"/>
    </location>
</feature>
<keyword evidence="1" id="KW-0812">Transmembrane</keyword>
<accession>A0A1G8LIF8</accession>
<sequence>MTLGWAVVAIVVLMALVAVTRVIRRLVLAFAGAAAALLLIHYQHDPASAGTALAALGGGLALAGPLRGLILRTFL</sequence>
<keyword evidence="3" id="KW-1185">Reference proteome</keyword>
<feature type="transmembrane region" description="Helical" evidence="1">
    <location>
        <begin position="6"/>
        <end position="23"/>
    </location>
</feature>
<evidence type="ECO:0000313" key="3">
    <source>
        <dbReference type="Proteomes" id="UP000199340"/>
    </source>
</evidence>
<proteinExistence type="predicted"/>
<keyword evidence="1" id="KW-0472">Membrane</keyword>
<gene>
    <name evidence="2" type="ORF">SAMN05421850_103321</name>
</gene>
<feature type="transmembrane region" description="Helical" evidence="1">
    <location>
        <begin position="50"/>
        <end position="70"/>
    </location>
</feature>
<dbReference type="RefSeq" id="WP_090028259.1">
    <property type="nucleotide sequence ID" value="NZ_FNEB01000003.1"/>
</dbReference>
<protein>
    <submittedName>
        <fullName evidence="2">Uncharacterized protein</fullName>
    </submittedName>
</protein>